<evidence type="ECO:0008006" key="7">
    <source>
        <dbReference type="Google" id="ProtNLM"/>
    </source>
</evidence>
<evidence type="ECO:0000256" key="1">
    <source>
        <dbReference type="ARBA" id="ARBA00022729"/>
    </source>
</evidence>
<dbReference type="Proteomes" id="UP000216840">
    <property type="component" value="Unassembled WGS sequence"/>
</dbReference>
<gene>
    <name evidence="5" type="ORF">CA834_13915</name>
</gene>
<dbReference type="InterPro" id="IPR011519">
    <property type="entry name" value="UnbV_ASPIC"/>
</dbReference>
<evidence type="ECO:0000313" key="6">
    <source>
        <dbReference type="Proteomes" id="UP000216840"/>
    </source>
</evidence>
<evidence type="ECO:0000313" key="5">
    <source>
        <dbReference type="EMBL" id="OZV66586.1"/>
    </source>
</evidence>
<dbReference type="EMBL" id="NGJN01000009">
    <property type="protein sequence ID" value="OZV66586.1"/>
    <property type="molecule type" value="Genomic_DNA"/>
</dbReference>
<feature type="chain" id="PRO_5012130771" description="RNA-binding protein" evidence="2">
    <location>
        <begin position="21"/>
        <end position="578"/>
    </location>
</feature>
<dbReference type="Gene3D" id="2.130.10.130">
    <property type="entry name" value="Integrin alpha, N-terminal"/>
    <property type="match status" value="2"/>
</dbReference>
<dbReference type="InterPro" id="IPR027039">
    <property type="entry name" value="Crtac1"/>
</dbReference>
<feature type="domain" description="ASPIC/UnbV" evidence="3">
    <location>
        <begin position="422"/>
        <end position="488"/>
    </location>
</feature>
<protein>
    <recommendedName>
        <fullName evidence="7">RNA-binding protein</fullName>
    </recommendedName>
</protein>
<organism evidence="5 6">
    <name type="scientific">Winogradskyella aurantia</name>
    <dbReference type="NCBI Taxonomy" id="1915063"/>
    <lineage>
        <taxon>Bacteria</taxon>
        <taxon>Pseudomonadati</taxon>
        <taxon>Bacteroidota</taxon>
        <taxon>Flavobacteriia</taxon>
        <taxon>Flavobacteriales</taxon>
        <taxon>Flavobacteriaceae</taxon>
        <taxon>Winogradskyella</taxon>
    </lineage>
</organism>
<dbReference type="NCBIfam" id="TIGR04183">
    <property type="entry name" value="Por_Secre_tail"/>
    <property type="match status" value="1"/>
</dbReference>
<evidence type="ECO:0000256" key="2">
    <source>
        <dbReference type="SAM" id="SignalP"/>
    </source>
</evidence>
<evidence type="ECO:0000259" key="4">
    <source>
        <dbReference type="Pfam" id="PF18962"/>
    </source>
</evidence>
<dbReference type="Pfam" id="PF18962">
    <property type="entry name" value="Por_Secre_tail"/>
    <property type="match status" value="1"/>
</dbReference>
<dbReference type="RefSeq" id="WP_094969332.1">
    <property type="nucleotide sequence ID" value="NZ_NGJN01000009.1"/>
</dbReference>
<dbReference type="SUPFAM" id="SSF69318">
    <property type="entry name" value="Integrin alpha N-terminal domain"/>
    <property type="match status" value="1"/>
</dbReference>
<dbReference type="InterPro" id="IPR028994">
    <property type="entry name" value="Integrin_alpha_N"/>
</dbReference>
<name>A0A265UML3_9FLAO</name>
<reference evidence="5 6" key="1">
    <citation type="submission" date="2017-05" db="EMBL/GenBank/DDBJ databases">
        <title>The draft genome sequence of Idiomarina salinarum WNB302.</title>
        <authorList>
            <person name="Sun Y."/>
            <person name="Chen B."/>
            <person name="Du Z."/>
        </authorList>
    </citation>
    <scope>NUCLEOTIDE SEQUENCE [LARGE SCALE GENOMIC DNA]</scope>
    <source>
        <strain evidence="5 6">WNB302</strain>
    </source>
</reference>
<keyword evidence="6" id="KW-1185">Reference proteome</keyword>
<evidence type="ECO:0000259" key="3">
    <source>
        <dbReference type="Pfam" id="PF07593"/>
    </source>
</evidence>
<dbReference type="OrthoDB" id="9816120at2"/>
<feature type="signal peptide" evidence="2">
    <location>
        <begin position="1"/>
        <end position="20"/>
    </location>
</feature>
<keyword evidence="1 2" id="KW-0732">Signal</keyword>
<feature type="domain" description="Secretion system C-terminal sorting" evidence="4">
    <location>
        <begin position="509"/>
        <end position="576"/>
    </location>
</feature>
<dbReference type="Pfam" id="PF07593">
    <property type="entry name" value="UnbV_ASPIC"/>
    <property type="match status" value="1"/>
</dbReference>
<accession>A0A265UML3</accession>
<comment type="caution">
    <text evidence="5">The sequence shown here is derived from an EMBL/GenBank/DDBJ whole genome shotgun (WGS) entry which is preliminary data.</text>
</comment>
<sequence>MRFFLLFWMLVLLQGINAQLNFEDRANLLGLTNHTGTSGFGGYGVSFVDFDDDGLDDITMASGNGEPVRFYKNFDGFVFAEVFLLPTSSSFDYRTRSVTWVDFDNDGDKDFFLTSDTNGNRLFQNQNGVLTDITVIAGFPLENLFTYGASWGDIDNDGCLDVYLSNRIGGTNITNYLFKNNCDGTFSEVTEAIGLANLPALSFCSGFFDFNNDGWLDLYVANDKFKPNYLYKNNGDGTFSDVSTASGTDIVMDAMSVTIDDFNADGYYDIFLTNTPVGVSTPVPGSVLFKNNGDETFTNISSSSGTNLDSFSWGSSFLDADKDTDLDLYINTQYTGDNGYPSYAFYENLGDETFHSANDVGFTTNVYRSYSCALGDYNNDGNLELLVNNDIENIPSLWENMALNTNNYISIALRGIVSNADGIASKIEISINGDKQFRHVMCGEGYLSQNSLVEHFGLGSSSVIDHVKVTWPSGIVDVINNVTANQKLIITEGSALSVNGVSNDSFQFFPNPVKNTLTLTAQNTIDYIILYNTLGQIAFYTEPNTTHTELDLSALQRGTYFLKVTIANGNKMARVIKQ</sequence>
<dbReference type="PANTHER" id="PTHR16026:SF0">
    <property type="entry name" value="CARTILAGE ACIDIC PROTEIN 1"/>
    <property type="match status" value="1"/>
</dbReference>
<proteinExistence type="predicted"/>
<dbReference type="InterPro" id="IPR026444">
    <property type="entry name" value="Secre_tail"/>
</dbReference>
<dbReference type="AlphaFoldDB" id="A0A265UML3"/>
<dbReference type="Pfam" id="PF13517">
    <property type="entry name" value="FG-GAP_3"/>
    <property type="match status" value="3"/>
</dbReference>
<dbReference type="InterPro" id="IPR013517">
    <property type="entry name" value="FG-GAP"/>
</dbReference>
<dbReference type="PANTHER" id="PTHR16026">
    <property type="entry name" value="CARTILAGE ACIDIC PROTEIN 1"/>
    <property type="match status" value="1"/>
</dbReference>